<dbReference type="InParanoid" id="M4B8W7"/>
<name>M4B8W7_HYAAE</name>
<dbReference type="AlphaFoldDB" id="M4B8W7"/>
<organism evidence="1 2">
    <name type="scientific">Hyaloperonospora arabidopsidis (strain Emoy2)</name>
    <name type="common">Downy mildew agent</name>
    <name type="synonym">Peronospora arabidopsidis</name>
    <dbReference type="NCBI Taxonomy" id="559515"/>
    <lineage>
        <taxon>Eukaryota</taxon>
        <taxon>Sar</taxon>
        <taxon>Stramenopiles</taxon>
        <taxon>Oomycota</taxon>
        <taxon>Peronosporomycetes</taxon>
        <taxon>Peronosporales</taxon>
        <taxon>Peronosporaceae</taxon>
        <taxon>Hyaloperonospora</taxon>
    </lineage>
</organism>
<dbReference type="EMBL" id="JH597989">
    <property type="status" value="NOT_ANNOTATED_CDS"/>
    <property type="molecule type" value="Genomic_DNA"/>
</dbReference>
<proteinExistence type="predicted"/>
<reference evidence="1" key="2">
    <citation type="submission" date="2015-06" db="UniProtKB">
        <authorList>
            <consortium name="EnsemblProtists"/>
        </authorList>
    </citation>
    <scope>IDENTIFICATION</scope>
    <source>
        <strain evidence="1">Emoy2</strain>
    </source>
</reference>
<evidence type="ECO:0000313" key="2">
    <source>
        <dbReference type="Proteomes" id="UP000011713"/>
    </source>
</evidence>
<evidence type="ECO:0000313" key="1">
    <source>
        <dbReference type="EnsemblProtists" id="HpaP802724"/>
    </source>
</evidence>
<dbReference type="HOGENOM" id="CLU_2781306_0_0_1"/>
<keyword evidence="2" id="KW-1185">Reference proteome</keyword>
<dbReference type="EnsemblProtists" id="HpaT802724">
    <property type="protein sequence ID" value="HpaP802724"/>
    <property type="gene ID" value="HpaG802724"/>
</dbReference>
<dbReference type="VEuPathDB" id="FungiDB:HpaG802724"/>
<reference evidence="2" key="1">
    <citation type="journal article" date="2010" name="Science">
        <title>Signatures of adaptation to obligate biotrophy in the Hyaloperonospora arabidopsidis genome.</title>
        <authorList>
            <person name="Baxter L."/>
            <person name="Tripathy S."/>
            <person name="Ishaque N."/>
            <person name="Boot N."/>
            <person name="Cabral A."/>
            <person name="Kemen E."/>
            <person name="Thines M."/>
            <person name="Ah-Fong A."/>
            <person name="Anderson R."/>
            <person name="Badejoko W."/>
            <person name="Bittner-Eddy P."/>
            <person name="Boore J.L."/>
            <person name="Chibucos M.C."/>
            <person name="Coates M."/>
            <person name="Dehal P."/>
            <person name="Delehaunty K."/>
            <person name="Dong S."/>
            <person name="Downton P."/>
            <person name="Dumas B."/>
            <person name="Fabro G."/>
            <person name="Fronick C."/>
            <person name="Fuerstenberg S.I."/>
            <person name="Fulton L."/>
            <person name="Gaulin E."/>
            <person name="Govers F."/>
            <person name="Hughes L."/>
            <person name="Humphray S."/>
            <person name="Jiang R.H."/>
            <person name="Judelson H."/>
            <person name="Kamoun S."/>
            <person name="Kyung K."/>
            <person name="Meijer H."/>
            <person name="Minx P."/>
            <person name="Morris P."/>
            <person name="Nelson J."/>
            <person name="Phuntumart V."/>
            <person name="Qutob D."/>
            <person name="Rehmany A."/>
            <person name="Rougon-Cardoso A."/>
            <person name="Ryden P."/>
            <person name="Torto-Alalibo T."/>
            <person name="Studholme D."/>
            <person name="Wang Y."/>
            <person name="Win J."/>
            <person name="Wood J."/>
            <person name="Clifton S.W."/>
            <person name="Rogers J."/>
            <person name="Van den Ackerveken G."/>
            <person name="Jones J.D."/>
            <person name="McDowell J.M."/>
            <person name="Beynon J."/>
            <person name="Tyler B.M."/>
        </authorList>
    </citation>
    <scope>NUCLEOTIDE SEQUENCE [LARGE SCALE GENOMIC DNA]</scope>
    <source>
        <strain evidence="2">Emoy2</strain>
    </source>
</reference>
<accession>M4B8W7</accession>
<sequence length="69" mass="7941">MNEELLVYAARSKGFQYLLSPLSSLWFHDNTMFYARIECCFCLKLYSFSNWVPDVHPPSLQSPATTSST</sequence>
<dbReference type="Proteomes" id="UP000011713">
    <property type="component" value="Unassembled WGS sequence"/>
</dbReference>
<protein>
    <submittedName>
        <fullName evidence="1">Uncharacterized protein</fullName>
    </submittedName>
</protein>